<comment type="function">
    <text evidence="8">Toxic component of a toxin-antitoxin (TA) system. An RNase.</text>
</comment>
<protein>
    <recommendedName>
        <fullName evidence="8">Ribonuclease VapC</fullName>
        <shortName evidence="8">RNase VapC</shortName>
        <ecNumber evidence="8">3.1.-.-</ecNumber>
    </recommendedName>
    <alternativeName>
        <fullName evidence="8">Toxin VapC</fullName>
    </alternativeName>
</protein>
<evidence type="ECO:0000256" key="5">
    <source>
        <dbReference type="ARBA" id="ARBA00022801"/>
    </source>
</evidence>
<dbReference type="EMBL" id="JABRWJ010000005">
    <property type="protein sequence ID" value="NRF69039.1"/>
    <property type="molecule type" value="Genomic_DNA"/>
</dbReference>
<dbReference type="SUPFAM" id="SSF88723">
    <property type="entry name" value="PIN domain-like"/>
    <property type="match status" value="1"/>
</dbReference>
<evidence type="ECO:0000259" key="9">
    <source>
        <dbReference type="Pfam" id="PF01850"/>
    </source>
</evidence>
<dbReference type="CDD" id="cd18745">
    <property type="entry name" value="PIN_VapC4-5_FitB-like"/>
    <property type="match status" value="1"/>
</dbReference>
<dbReference type="InterPro" id="IPR029060">
    <property type="entry name" value="PIN-like_dom_sf"/>
</dbReference>
<accession>A0ABX2EKH2</accession>
<dbReference type="InterPro" id="IPR050556">
    <property type="entry name" value="Type_II_TA_system_RNase"/>
</dbReference>
<evidence type="ECO:0000256" key="8">
    <source>
        <dbReference type="HAMAP-Rule" id="MF_00265"/>
    </source>
</evidence>
<dbReference type="HAMAP" id="MF_00265">
    <property type="entry name" value="VapC_Nob1"/>
    <property type="match status" value="1"/>
</dbReference>
<dbReference type="Pfam" id="PF01850">
    <property type="entry name" value="PIN"/>
    <property type="match status" value="1"/>
</dbReference>
<dbReference type="Gene3D" id="3.40.50.1010">
    <property type="entry name" value="5'-nuclease"/>
    <property type="match status" value="1"/>
</dbReference>
<feature type="binding site" evidence="8">
    <location>
        <position position="99"/>
    </location>
    <ligand>
        <name>Mg(2+)</name>
        <dbReference type="ChEBI" id="CHEBI:18420"/>
    </ligand>
</feature>
<feature type="binding site" evidence="8">
    <location>
        <position position="6"/>
    </location>
    <ligand>
        <name>Mg(2+)</name>
        <dbReference type="ChEBI" id="CHEBI:18420"/>
    </ligand>
</feature>
<comment type="cofactor">
    <cofactor evidence="1 8">
        <name>Mg(2+)</name>
        <dbReference type="ChEBI" id="CHEBI:18420"/>
    </cofactor>
</comment>
<evidence type="ECO:0000256" key="2">
    <source>
        <dbReference type="ARBA" id="ARBA00022649"/>
    </source>
</evidence>
<keyword evidence="8" id="KW-0800">Toxin</keyword>
<dbReference type="InterPro" id="IPR002716">
    <property type="entry name" value="PIN_dom"/>
</dbReference>
<evidence type="ECO:0000313" key="10">
    <source>
        <dbReference type="EMBL" id="NRF69039.1"/>
    </source>
</evidence>
<organism evidence="10 11">
    <name type="scientific">Pseudaquabacterium terrae</name>
    <dbReference type="NCBI Taxonomy" id="2732868"/>
    <lineage>
        <taxon>Bacteria</taxon>
        <taxon>Pseudomonadati</taxon>
        <taxon>Pseudomonadota</taxon>
        <taxon>Betaproteobacteria</taxon>
        <taxon>Burkholderiales</taxon>
        <taxon>Sphaerotilaceae</taxon>
        <taxon>Pseudaquabacterium</taxon>
    </lineage>
</organism>
<evidence type="ECO:0000256" key="3">
    <source>
        <dbReference type="ARBA" id="ARBA00022722"/>
    </source>
</evidence>
<sequence length="135" mass="14592">MMLALDTNTISYYFRGDDVVRARLHALAPSDVAVPAVVVYELKFGLFRLPPQAREPRLQALAQFLAPLTLLPFDALGADHAARLRAALESLGTPIGPHDTSIAATALAHGATLVTRNVSEFSRVPGLLLENWHPS</sequence>
<keyword evidence="5 8" id="KW-0378">Hydrolase</keyword>
<keyword evidence="2 8" id="KW-1277">Toxin-antitoxin system</keyword>
<keyword evidence="6 8" id="KW-0460">Magnesium</keyword>
<dbReference type="PANTHER" id="PTHR33653:SF1">
    <property type="entry name" value="RIBONUCLEASE VAPC2"/>
    <property type="match status" value="1"/>
</dbReference>
<name>A0ABX2EKH2_9BURK</name>
<dbReference type="PANTHER" id="PTHR33653">
    <property type="entry name" value="RIBONUCLEASE VAPC2"/>
    <property type="match status" value="1"/>
</dbReference>
<evidence type="ECO:0000256" key="4">
    <source>
        <dbReference type="ARBA" id="ARBA00022723"/>
    </source>
</evidence>
<gene>
    <name evidence="8" type="primary">vapC</name>
    <name evidence="10" type="ORF">HLB44_18760</name>
</gene>
<evidence type="ECO:0000256" key="6">
    <source>
        <dbReference type="ARBA" id="ARBA00022842"/>
    </source>
</evidence>
<dbReference type="Proteomes" id="UP000737171">
    <property type="component" value="Unassembled WGS sequence"/>
</dbReference>
<proteinExistence type="inferred from homology"/>
<keyword evidence="3 8" id="KW-0540">Nuclease</keyword>
<comment type="similarity">
    <text evidence="7 8">Belongs to the PINc/VapC protein family.</text>
</comment>
<dbReference type="InterPro" id="IPR022907">
    <property type="entry name" value="VapC_family"/>
</dbReference>
<reference evidence="10 11" key="1">
    <citation type="submission" date="2020-05" db="EMBL/GenBank/DDBJ databases">
        <title>Aquincola sp. isolate from soil.</title>
        <authorList>
            <person name="Han J."/>
            <person name="Kim D.-U."/>
        </authorList>
    </citation>
    <scope>NUCLEOTIDE SEQUENCE [LARGE SCALE GENOMIC DNA]</scope>
    <source>
        <strain evidence="10 11">S2</strain>
    </source>
</reference>
<keyword evidence="4 8" id="KW-0479">Metal-binding</keyword>
<comment type="caution">
    <text evidence="10">The sequence shown here is derived from an EMBL/GenBank/DDBJ whole genome shotgun (WGS) entry which is preliminary data.</text>
</comment>
<evidence type="ECO:0000313" key="11">
    <source>
        <dbReference type="Proteomes" id="UP000737171"/>
    </source>
</evidence>
<dbReference type="EC" id="3.1.-.-" evidence="8"/>
<feature type="domain" description="PIN" evidence="9">
    <location>
        <begin position="5"/>
        <end position="126"/>
    </location>
</feature>
<evidence type="ECO:0000256" key="7">
    <source>
        <dbReference type="ARBA" id="ARBA00038093"/>
    </source>
</evidence>
<keyword evidence="11" id="KW-1185">Reference proteome</keyword>
<evidence type="ECO:0000256" key="1">
    <source>
        <dbReference type="ARBA" id="ARBA00001946"/>
    </source>
</evidence>